<accession>A0A1Q5SQI2</accession>
<sequence length="48" mass="5528">MGRRKRSPPYIGAGPFFMVSMRAVEYIEAIDGHTMVWFTSPRSCQSFE</sequence>
<protein>
    <submittedName>
        <fullName evidence="1">Uncharacterized protein</fullName>
    </submittedName>
</protein>
<organism evidence="1 2">
    <name type="scientific">Geobacillus proteiniphilus</name>
    <dbReference type="NCBI Taxonomy" id="860353"/>
    <lineage>
        <taxon>Bacteria</taxon>
        <taxon>Bacillati</taxon>
        <taxon>Bacillota</taxon>
        <taxon>Bacilli</taxon>
        <taxon>Bacillales</taxon>
        <taxon>Anoxybacillaceae</taxon>
        <taxon>Geobacillus</taxon>
    </lineage>
</organism>
<evidence type="ECO:0000313" key="2">
    <source>
        <dbReference type="Proteomes" id="UP000186030"/>
    </source>
</evidence>
<dbReference type="EMBL" id="MQMG01000048">
    <property type="protein sequence ID" value="OKO90186.1"/>
    <property type="molecule type" value="Genomic_DNA"/>
</dbReference>
<dbReference type="Proteomes" id="UP000186030">
    <property type="component" value="Unassembled WGS sequence"/>
</dbReference>
<evidence type="ECO:0000313" key="1">
    <source>
        <dbReference type="EMBL" id="OKO90186.1"/>
    </source>
</evidence>
<comment type="caution">
    <text evidence="1">The sequence shown here is derived from an EMBL/GenBank/DDBJ whole genome shotgun (WGS) entry which is preliminary data.</text>
</comment>
<proteinExistence type="predicted"/>
<gene>
    <name evidence="1" type="ORF">BRO54_3119</name>
</gene>
<reference evidence="1 2" key="1">
    <citation type="submission" date="2016-11" db="EMBL/GenBank/DDBJ databases">
        <authorList>
            <person name="Kadnikov V."/>
            <person name="Nazina T."/>
        </authorList>
    </citation>
    <scope>NUCLEOTIDE SEQUENCE [LARGE SCALE GENOMIC DNA]</scope>
    <source>
        <strain evidence="1 2">1017</strain>
    </source>
</reference>
<name>A0A1Q5SQI2_9BACL</name>
<reference evidence="2" key="2">
    <citation type="submission" date="2017-01" db="EMBL/GenBank/DDBJ databases">
        <title>Genome sequencing and annotation of Geobacillus sp. 1017, a Hydrocarbon-Oxidizing Thermophilic Bacterium Isolated from a Heavy Oil Reservoir (China).</title>
        <authorList>
            <person name="Kadnikov V.V."/>
            <person name="Mardanov A.V."/>
            <person name="Poltaraus A.B."/>
            <person name="Sokolova D.S."/>
            <person name="Semenova E.M."/>
            <person name="Ravin N.V."/>
            <person name="Tourova T.P."/>
            <person name="Nazina T.N."/>
        </authorList>
    </citation>
    <scope>NUCLEOTIDE SEQUENCE [LARGE SCALE GENOMIC DNA]</scope>
    <source>
        <strain evidence="2">1017</strain>
    </source>
</reference>
<dbReference type="AlphaFoldDB" id="A0A1Q5SQI2"/>